<evidence type="ECO:0000313" key="2">
    <source>
        <dbReference type="EMBL" id="PJE64062.1"/>
    </source>
</evidence>
<sequence length="99" mass="11748">MSEYDTVKKILENRKNQVRIQGFEEFFKLRKEWARGILGLLWVLVIFQIITTYLIGFGKVDFQNYRVFLYIVIGESFGQIIGLATIIVWFFFKGKSNKK</sequence>
<feature type="transmembrane region" description="Helical" evidence="1">
    <location>
        <begin position="37"/>
        <end position="55"/>
    </location>
</feature>
<keyword evidence="1" id="KW-0812">Transmembrane</keyword>
<dbReference type="Proteomes" id="UP000229098">
    <property type="component" value="Unassembled WGS sequence"/>
</dbReference>
<dbReference type="EMBL" id="PFEF01000010">
    <property type="protein sequence ID" value="PJE64062.1"/>
    <property type="molecule type" value="Genomic_DNA"/>
</dbReference>
<evidence type="ECO:0000313" key="3">
    <source>
        <dbReference type="Proteomes" id="UP000229098"/>
    </source>
</evidence>
<dbReference type="AlphaFoldDB" id="A0A2M8KVW9"/>
<keyword evidence="1" id="KW-0472">Membrane</keyword>
<feature type="transmembrane region" description="Helical" evidence="1">
    <location>
        <begin position="67"/>
        <end position="92"/>
    </location>
</feature>
<name>A0A2M8KVW9_9BACT</name>
<comment type="caution">
    <text evidence="2">The sequence shown here is derived from an EMBL/GenBank/DDBJ whole genome shotgun (WGS) entry which is preliminary data.</text>
</comment>
<proteinExistence type="predicted"/>
<reference evidence="3" key="1">
    <citation type="submission" date="2017-09" db="EMBL/GenBank/DDBJ databases">
        <title>Depth-based differentiation of microbial function through sediment-hosted aquifers and enrichment of novel symbionts in the deep terrestrial subsurface.</title>
        <authorList>
            <person name="Probst A.J."/>
            <person name="Ladd B."/>
            <person name="Jarett J.K."/>
            <person name="Geller-Mcgrath D.E."/>
            <person name="Sieber C.M.K."/>
            <person name="Emerson J.B."/>
            <person name="Anantharaman K."/>
            <person name="Thomas B.C."/>
            <person name="Malmstrom R."/>
            <person name="Stieglmeier M."/>
            <person name="Klingl A."/>
            <person name="Woyke T."/>
            <person name="Ryan C.M."/>
            <person name="Banfield J.F."/>
        </authorList>
    </citation>
    <scope>NUCLEOTIDE SEQUENCE [LARGE SCALE GENOMIC DNA]</scope>
</reference>
<protein>
    <submittedName>
        <fullName evidence="2">Uncharacterized protein</fullName>
    </submittedName>
</protein>
<evidence type="ECO:0000256" key="1">
    <source>
        <dbReference type="SAM" id="Phobius"/>
    </source>
</evidence>
<gene>
    <name evidence="2" type="ORF">COU90_04295</name>
</gene>
<accession>A0A2M8KVW9</accession>
<keyword evidence="1" id="KW-1133">Transmembrane helix</keyword>
<organism evidence="2 3">
    <name type="scientific">Candidatus Ryanbacteria bacterium CG10_big_fil_rev_8_21_14_0_10_43_42</name>
    <dbReference type="NCBI Taxonomy" id="1974864"/>
    <lineage>
        <taxon>Bacteria</taxon>
        <taxon>Candidatus Ryaniibacteriota</taxon>
    </lineage>
</organism>